<accession>A0A8I1AMM1</accession>
<gene>
    <name evidence="1" type="ORF">I9054_012220</name>
</gene>
<dbReference type="Pfam" id="PF10124">
    <property type="entry name" value="Mu-like_gpT"/>
    <property type="match status" value="3"/>
</dbReference>
<protein>
    <submittedName>
        <fullName evidence="1">Mu-like prophage major head subunit gpT family protein</fullName>
    </submittedName>
</protein>
<dbReference type="Proteomes" id="UP000644140">
    <property type="component" value="Chromosome"/>
</dbReference>
<dbReference type="EMBL" id="CP092085">
    <property type="protein sequence ID" value="UUN96150.1"/>
    <property type="molecule type" value="Genomic_DNA"/>
</dbReference>
<sequence length="308" mass="34317">MIFNEQNAQRVINAISTTIKKVFDDAFQAAESVWDQVAMDVPSNGASNTYAWIEKFPKLRKWIGDKVVKQLKAHGYTIVNDDFEATVEIDRNDIEDDNLGIYKPQAQMAGESSKQWADELVFTAVTKGFNELCYDGKTFYATNHEVGEGKSKKLVSNLLNVPLKIDTLAEAQASYGKARTMLRSVKDEEGRPLNLKPTLLIVPPALEDVANALMTVDRLEDGKPNPYKATAKVLVVGWLDTDTEWHLFDTSKPVKPIIFQPRKKPIFVQQTDTSSDSVFMRKKFKFGAEARGAAGYGLWQMAVGSTGA</sequence>
<reference evidence="1" key="1">
    <citation type="submission" date="2022-02" db="EMBL/GenBank/DDBJ databases">
        <title>Characterization of Tn125 harboring carbapenem-resistant Acinetobacter bereziniae clinical isolates.</title>
        <authorList>
            <person name="Wong N.-K."/>
            <person name="Pan Q."/>
        </authorList>
    </citation>
    <scope>NUCLEOTIDE SEQUENCE</scope>
    <source>
        <strain evidence="1">GD03393</strain>
    </source>
</reference>
<evidence type="ECO:0000313" key="1">
    <source>
        <dbReference type="EMBL" id="UUN96150.1"/>
    </source>
</evidence>
<organism evidence="1 2">
    <name type="scientific">Acinetobacter bereziniae</name>
    <name type="common">Acinetobacter genomosp. 10</name>
    <dbReference type="NCBI Taxonomy" id="106648"/>
    <lineage>
        <taxon>Bacteria</taxon>
        <taxon>Pseudomonadati</taxon>
        <taxon>Pseudomonadota</taxon>
        <taxon>Gammaproteobacteria</taxon>
        <taxon>Moraxellales</taxon>
        <taxon>Moraxellaceae</taxon>
        <taxon>Acinetobacter</taxon>
    </lineage>
</organism>
<dbReference type="InterPro" id="IPR018774">
    <property type="entry name" value="Phage_Mu_GpT"/>
</dbReference>
<dbReference type="AlphaFoldDB" id="A0A8I1AMM1"/>
<evidence type="ECO:0000313" key="2">
    <source>
        <dbReference type="Proteomes" id="UP000644140"/>
    </source>
</evidence>
<proteinExistence type="predicted"/>
<name>A0A8I1AMM1_ACIBZ</name>
<dbReference type="RefSeq" id="WP_151780574.1">
    <property type="nucleotide sequence ID" value="NZ_BKNL01000001.1"/>
</dbReference>